<dbReference type="Proteomes" id="UP000008467">
    <property type="component" value="Chromosome"/>
</dbReference>
<protein>
    <submittedName>
        <fullName evidence="1">ATP:corrinoid adenosyltransferase BtuR/CobO/CobP</fullName>
    </submittedName>
</protein>
<dbReference type="Pfam" id="PF02572">
    <property type="entry name" value="CobA_CobO_BtuR"/>
    <property type="match status" value="1"/>
</dbReference>
<dbReference type="AlphaFoldDB" id="F2JMK3"/>
<organism evidence="1 2">
    <name type="scientific">Cellulosilyticum lentocellum (strain ATCC 49066 / DSM 5427 / NCIMB 11756 / RHM5)</name>
    <name type="common">Clostridium lentocellum</name>
    <dbReference type="NCBI Taxonomy" id="642492"/>
    <lineage>
        <taxon>Bacteria</taxon>
        <taxon>Bacillati</taxon>
        <taxon>Bacillota</taxon>
        <taxon>Clostridia</taxon>
        <taxon>Lachnospirales</taxon>
        <taxon>Cellulosilyticaceae</taxon>
        <taxon>Cellulosilyticum</taxon>
    </lineage>
</organism>
<dbReference type="GO" id="GO:0009236">
    <property type="term" value="P:cobalamin biosynthetic process"/>
    <property type="evidence" value="ECO:0007669"/>
    <property type="project" value="InterPro"/>
</dbReference>
<dbReference type="KEGG" id="cle:Clole_2957"/>
<dbReference type="EMBL" id="CP002582">
    <property type="protein sequence ID" value="ADZ84654.1"/>
    <property type="molecule type" value="Genomic_DNA"/>
</dbReference>
<reference evidence="1 2" key="1">
    <citation type="journal article" date="2011" name="J. Bacteriol.">
        <title>Complete genome sequence of the cellulose-degrading bacterium Cellulosilyticum lentocellum.</title>
        <authorList>
            <consortium name="US DOE Joint Genome Institute"/>
            <person name="Miller D.A."/>
            <person name="Suen G."/>
            <person name="Bruce D."/>
            <person name="Copeland A."/>
            <person name="Cheng J.F."/>
            <person name="Detter C."/>
            <person name="Goodwin L.A."/>
            <person name="Han C.S."/>
            <person name="Hauser L.J."/>
            <person name="Land M.L."/>
            <person name="Lapidus A."/>
            <person name="Lucas S."/>
            <person name="Meincke L."/>
            <person name="Pitluck S."/>
            <person name="Tapia R."/>
            <person name="Teshima H."/>
            <person name="Woyke T."/>
            <person name="Fox B.G."/>
            <person name="Angert E.R."/>
            <person name="Currie C.R."/>
        </authorList>
    </citation>
    <scope>NUCLEOTIDE SEQUENCE [LARGE SCALE GENOMIC DNA]</scope>
    <source>
        <strain evidence="2">ATCC 49066 / DSM 5427 / NCIMB 11756 / RHM5</strain>
    </source>
</reference>
<gene>
    <name evidence="1" type="ordered locus">Clole_2957</name>
</gene>
<dbReference type="RefSeq" id="WP_013657934.1">
    <property type="nucleotide sequence ID" value="NC_015275.1"/>
</dbReference>
<keyword evidence="1" id="KW-0808">Transferase</keyword>
<dbReference type="SUPFAM" id="SSF52540">
    <property type="entry name" value="P-loop containing nucleoside triphosphate hydrolases"/>
    <property type="match status" value="1"/>
</dbReference>
<evidence type="ECO:0000313" key="1">
    <source>
        <dbReference type="EMBL" id="ADZ84654.1"/>
    </source>
</evidence>
<dbReference type="GO" id="GO:0008817">
    <property type="term" value="F:corrinoid adenosyltransferase activity"/>
    <property type="evidence" value="ECO:0007669"/>
    <property type="project" value="InterPro"/>
</dbReference>
<sequence>MENGLVQVYYGTGKGKTTAAIGLGVRAIGNDYKVIMIQFLKNDMTGECRVLKDLEPYFKVFHFEKRRGFTWQLNPEEKQELRSETTNALKFASKVMDTGECDVLILDEVLNSVESGIISEDELYELICNKSDDVELVLTGRKLPIRIAEKADYISHIDDIKHPTEKGRDARAGIEY</sequence>
<evidence type="ECO:0000313" key="2">
    <source>
        <dbReference type="Proteomes" id="UP000008467"/>
    </source>
</evidence>
<dbReference type="InterPro" id="IPR027417">
    <property type="entry name" value="P-loop_NTPase"/>
</dbReference>
<dbReference type="PIRSF" id="PIRSF015617">
    <property type="entry name" value="Adensltrnsf_CobA"/>
    <property type="match status" value="1"/>
</dbReference>
<dbReference type="STRING" id="642492.Clole_2957"/>
<dbReference type="PANTHER" id="PTHR46638:SF1">
    <property type="entry name" value="CORRINOID ADENOSYLTRANSFERASE"/>
    <property type="match status" value="1"/>
</dbReference>
<proteinExistence type="predicted"/>
<dbReference type="Gene3D" id="3.40.50.300">
    <property type="entry name" value="P-loop containing nucleotide triphosphate hydrolases"/>
    <property type="match status" value="1"/>
</dbReference>
<name>F2JMK3_CELLD</name>
<dbReference type="PANTHER" id="PTHR46638">
    <property type="entry name" value="CORRINOID ADENOSYLTRANSFERASE"/>
    <property type="match status" value="1"/>
</dbReference>
<keyword evidence="2" id="KW-1185">Reference proteome</keyword>
<dbReference type="InterPro" id="IPR003724">
    <property type="entry name" value="CblAdoTrfase_CobA"/>
</dbReference>
<dbReference type="GO" id="GO:0005524">
    <property type="term" value="F:ATP binding"/>
    <property type="evidence" value="ECO:0007669"/>
    <property type="project" value="InterPro"/>
</dbReference>
<dbReference type="HOGENOM" id="CLU_088595_2_0_9"/>
<accession>F2JMK3</accession>
<dbReference type="eggNOG" id="COG2109">
    <property type="taxonomic scope" value="Bacteria"/>
</dbReference>